<protein>
    <submittedName>
        <fullName evidence="2">GNAT family N-acetyltransferase</fullName>
    </submittedName>
</protein>
<evidence type="ECO:0000313" key="2">
    <source>
        <dbReference type="EMBL" id="MBA2227683.1"/>
    </source>
</evidence>
<dbReference type="Proteomes" id="UP000542342">
    <property type="component" value="Unassembled WGS sequence"/>
</dbReference>
<proteinExistence type="predicted"/>
<evidence type="ECO:0000259" key="1">
    <source>
        <dbReference type="Pfam" id="PF00583"/>
    </source>
</evidence>
<dbReference type="CDD" id="cd04301">
    <property type="entry name" value="NAT_SF"/>
    <property type="match status" value="1"/>
</dbReference>
<organism evidence="2 3">
    <name type="scientific">Thermogemmata fonticola</name>
    <dbReference type="NCBI Taxonomy" id="2755323"/>
    <lineage>
        <taxon>Bacteria</taxon>
        <taxon>Pseudomonadati</taxon>
        <taxon>Planctomycetota</taxon>
        <taxon>Planctomycetia</taxon>
        <taxon>Gemmatales</taxon>
        <taxon>Gemmataceae</taxon>
        <taxon>Thermogemmata</taxon>
    </lineage>
</organism>
<dbReference type="SUPFAM" id="SSF55729">
    <property type="entry name" value="Acyl-CoA N-acyltransferases (Nat)"/>
    <property type="match status" value="1"/>
</dbReference>
<keyword evidence="3" id="KW-1185">Reference proteome</keyword>
<keyword evidence="2" id="KW-0808">Transferase</keyword>
<dbReference type="InterPro" id="IPR000182">
    <property type="entry name" value="GNAT_dom"/>
</dbReference>
<gene>
    <name evidence="2" type="ORF">H0921_16110</name>
</gene>
<dbReference type="Gene3D" id="3.40.630.30">
    <property type="match status" value="1"/>
</dbReference>
<dbReference type="GO" id="GO:0016747">
    <property type="term" value="F:acyltransferase activity, transferring groups other than amino-acyl groups"/>
    <property type="evidence" value="ECO:0007669"/>
    <property type="project" value="InterPro"/>
</dbReference>
<accession>A0A7V8VGN1</accession>
<evidence type="ECO:0000313" key="3">
    <source>
        <dbReference type="Proteomes" id="UP000542342"/>
    </source>
</evidence>
<name>A0A7V8VGN1_9BACT</name>
<feature type="domain" description="N-acetyltransferase" evidence="1">
    <location>
        <begin position="46"/>
        <end position="120"/>
    </location>
</feature>
<dbReference type="EMBL" id="JACEFB010000017">
    <property type="protein sequence ID" value="MBA2227683.1"/>
    <property type="molecule type" value="Genomic_DNA"/>
</dbReference>
<sequence length="266" mass="30520">MRSERIVVWETFDLNDPLTQAAGDLYEQTLAPEERIPWIWIEKAVENRRHRKRNFRQEWTKHLFLAAREADLEAPPRLAGYAYGAYLPGFCGYLCYLGVAEWARRLGVGTRLMEQFFRQMAVDAGELGEPLPFVLWESRRPEADAGEAAWQLWTARVRLFQRVGAWWIEGVDFLTPNFAANDEGEEEAEPVPLQLFLRPMEEPVSALSSERLRQIIAQLQQTVYRRGPGDDLYEQTLPPGCQPQLRPAWQAAQRPTPTPVAAGVRA</sequence>
<dbReference type="Pfam" id="PF00583">
    <property type="entry name" value="Acetyltransf_1"/>
    <property type="match status" value="1"/>
</dbReference>
<dbReference type="InterPro" id="IPR016181">
    <property type="entry name" value="Acyl_CoA_acyltransferase"/>
</dbReference>
<comment type="caution">
    <text evidence="2">The sequence shown here is derived from an EMBL/GenBank/DDBJ whole genome shotgun (WGS) entry which is preliminary data.</text>
</comment>
<dbReference type="AlphaFoldDB" id="A0A7V8VGN1"/>
<dbReference type="RefSeq" id="WP_194539546.1">
    <property type="nucleotide sequence ID" value="NZ_JACEFB010000017.1"/>
</dbReference>
<reference evidence="2 3" key="1">
    <citation type="submission" date="2020-07" db="EMBL/GenBank/DDBJ databases">
        <title>Thermogemmata thermophila gen. nov., sp. nov., a novel moderate thermophilic planctomycete from a Kamchatka hot spring.</title>
        <authorList>
            <person name="Elcheninov A.G."/>
            <person name="Podosokorskaya O.A."/>
            <person name="Kovaleva O.L."/>
            <person name="Novikov A."/>
            <person name="Bonch-Osmolovskaya E.A."/>
            <person name="Toshchakov S.V."/>
            <person name="Kublanov I.V."/>
        </authorList>
    </citation>
    <scope>NUCLEOTIDE SEQUENCE [LARGE SCALE GENOMIC DNA]</scope>
    <source>
        <strain evidence="2 3">2918</strain>
    </source>
</reference>